<dbReference type="GO" id="GO:0016655">
    <property type="term" value="F:oxidoreductase activity, acting on NAD(P)H, quinone or similar compound as acceptor"/>
    <property type="evidence" value="ECO:0007669"/>
    <property type="project" value="UniProtKB-UniRule"/>
</dbReference>
<dbReference type="Proteomes" id="UP000255423">
    <property type="component" value="Unassembled WGS sequence"/>
</dbReference>
<feature type="transmembrane region" description="Helical" evidence="5">
    <location>
        <begin position="279"/>
        <end position="298"/>
    </location>
</feature>
<dbReference type="HAMAP" id="MF_01350">
    <property type="entry name" value="NDH1_NuoH"/>
    <property type="match status" value="1"/>
</dbReference>
<dbReference type="PANTHER" id="PTHR11432:SF3">
    <property type="entry name" value="NADH-UBIQUINONE OXIDOREDUCTASE CHAIN 1"/>
    <property type="match status" value="1"/>
</dbReference>
<dbReference type="GO" id="GO:0005886">
    <property type="term" value="C:plasma membrane"/>
    <property type="evidence" value="ECO:0007669"/>
    <property type="project" value="UniProtKB-SubCell"/>
</dbReference>
<keyword evidence="5" id="KW-0830">Ubiquinone</keyword>
<accession>A0A380RXG4</accession>
<reference evidence="7 8" key="1">
    <citation type="submission" date="2017-08" db="EMBL/GenBank/DDBJ databases">
        <authorList>
            <person name="de Groot N.N."/>
        </authorList>
    </citation>
    <scope>NUCLEOTIDE SEQUENCE [LARGE SCALE GENOMIC DNA]</scope>
    <source>
        <strain evidence="7 8">HM2</strain>
    </source>
</reference>
<gene>
    <name evidence="5" type="primary">nuoH</name>
    <name evidence="7" type="ORF">SAMN05661053_1203</name>
</gene>
<dbReference type="InterPro" id="IPR001694">
    <property type="entry name" value="NADH_UbQ_OxRdtase_su1/FPO"/>
</dbReference>
<comment type="similarity">
    <text evidence="5 6">Belongs to the complex I subunit 1 family.</text>
</comment>
<feature type="transmembrane region" description="Helical" evidence="5">
    <location>
        <begin position="186"/>
        <end position="208"/>
    </location>
</feature>
<organism evidence="7 8">
    <name type="scientific">Fibrobacter succinogenes</name>
    <name type="common">Bacteroides succinogenes</name>
    <dbReference type="NCBI Taxonomy" id="833"/>
    <lineage>
        <taxon>Bacteria</taxon>
        <taxon>Pseudomonadati</taxon>
        <taxon>Fibrobacterota</taxon>
        <taxon>Fibrobacteria</taxon>
        <taxon>Fibrobacterales</taxon>
        <taxon>Fibrobacteraceae</taxon>
        <taxon>Fibrobacter</taxon>
    </lineage>
</organism>
<dbReference type="EMBL" id="UHJL01000001">
    <property type="protein sequence ID" value="SUQ19955.1"/>
    <property type="molecule type" value="Genomic_DNA"/>
</dbReference>
<dbReference type="PROSITE" id="PS00668">
    <property type="entry name" value="COMPLEX1_ND1_2"/>
    <property type="match status" value="1"/>
</dbReference>
<keyword evidence="5" id="KW-1003">Cell membrane</keyword>
<keyword evidence="2 5" id="KW-0812">Transmembrane</keyword>
<evidence type="ECO:0000256" key="4">
    <source>
        <dbReference type="ARBA" id="ARBA00023136"/>
    </source>
</evidence>
<comment type="subunit">
    <text evidence="5">NDH-1 is composed of 14 different subunits. Subunits NuoA, H, J, K, L, M, N constitute the membrane sector of the complex.</text>
</comment>
<comment type="subcellular location">
    <subcellularLocation>
        <location evidence="5 6">Cell membrane</location>
        <topology evidence="5 6">Multi-pass membrane protein</topology>
    </subcellularLocation>
    <subcellularLocation>
        <location evidence="1">Membrane</location>
        <topology evidence="1">Multi-pass membrane protein</topology>
    </subcellularLocation>
</comment>
<keyword evidence="5 6" id="KW-0520">NAD</keyword>
<evidence type="ECO:0000256" key="3">
    <source>
        <dbReference type="ARBA" id="ARBA00022989"/>
    </source>
</evidence>
<sequence>MFVPSVTHPIGDFVREWVPRLAEYLPAGIQSEDLNSVVAFLINAVICIIAVCVVNIGSAPILIYMERKVCAHVQCRLGPMRLGWHGTIQTIADVIKMLFKEVYAPSGADKLMFYLAPLIVLIAPFIVCALIPFDKNLVVADVSMGIPLIIAVNGFGVLGILLGGWSSNNKYSLLGALRSGAQMISYEISFAMILLFVVMISGSTNLMSITMGQEGTIFDWWIFKIPVLGFIAFILFFISSTAEMNRAPFDIAEAEQELTGGYHTEYNGTPFAMFYLAEYIALITNSALATTCFLGGFFPPCVGIDAIDNVLKMVPGVVWFFAKIYFMVWCYMMVRWTFVRPRVDQLMDFEWKFLLPVNLVLLVAGAAFIAIGG</sequence>
<evidence type="ECO:0000256" key="1">
    <source>
        <dbReference type="ARBA" id="ARBA00004141"/>
    </source>
</evidence>
<name>A0A380RXG4_FIBSU</name>
<protein>
    <recommendedName>
        <fullName evidence="5">NADH-quinone oxidoreductase subunit H</fullName>
        <ecNumber evidence="5">7.1.1.-</ecNumber>
    </recommendedName>
    <alternativeName>
        <fullName evidence="5">NADH dehydrogenase I subunit H</fullName>
    </alternativeName>
    <alternativeName>
        <fullName evidence="5">NDH-1 subunit H</fullName>
    </alternativeName>
</protein>
<comment type="catalytic activity">
    <reaction evidence="5">
        <text>a quinone + NADH + 5 H(+)(in) = a quinol + NAD(+) + 4 H(+)(out)</text>
        <dbReference type="Rhea" id="RHEA:57888"/>
        <dbReference type="ChEBI" id="CHEBI:15378"/>
        <dbReference type="ChEBI" id="CHEBI:24646"/>
        <dbReference type="ChEBI" id="CHEBI:57540"/>
        <dbReference type="ChEBI" id="CHEBI:57945"/>
        <dbReference type="ChEBI" id="CHEBI:132124"/>
    </reaction>
</comment>
<dbReference type="GO" id="GO:0048038">
    <property type="term" value="F:quinone binding"/>
    <property type="evidence" value="ECO:0007669"/>
    <property type="project" value="UniProtKB-KW"/>
</dbReference>
<dbReference type="EC" id="7.1.1.-" evidence="5"/>
<dbReference type="RefSeq" id="WP_109572435.1">
    <property type="nucleotide sequence ID" value="NZ_UHJL01000001.1"/>
</dbReference>
<dbReference type="PANTHER" id="PTHR11432">
    <property type="entry name" value="NADH DEHYDROGENASE SUBUNIT 1"/>
    <property type="match status" value="1"/>
</dbReference>
<dbReference type="Pfam" id="PF00146">
    <property type="entry name" value="NADHdh"/>
    <property type="match status" value="1"/>
</dbReference>
<evidence type="ECO:0000256" key="6">
    <source>
        <dbReference type="RuleBase" id="RU000471"/>
    </source>
</evidence>
<keyword evidence="5" id="KW-0874">Quinone</keyword>
<evidence type="ECO:0000256" key="5">
    <source>
        <dbReference type="HAMAP-Rule" id="MF_01350"/>
    </source>
</evidence>
<proteinExistence type="inferred from homology"/>
<evidence type="ECO:0000256" key="2">
    <source>
        <dbReference type="ARBA" id="ARBA00022692"/>
    </source>
</evidence>
<feature type="transmembrane region" description="Helical" evidence="5">
    <location>
        <begin position="111"/>
        <end position="133"/>
    </location>
</feature>
<evidence type="ECO:0000313" key="8">
    <source>
        <dbReference type="Proteomes" id="UP000255423"/>
    </source>
</evidence>
<feature type="transmembrane region" description="Helical" evidence="5">
    <location>
        <begin position="40"/>
        <end position="64"/>
    </location>
</feature>
<dbReference type="GO" id="GO:0009060">
    <property type="term" value="P:aerobic respiration"/>
    <property type="evidence" value="ECO:0007669"/>
    <property type="project" value="TreeGrafter"/>
</dbReference>
<evidence type="ECO:0000313" key="7">
    <source>
        <dbReference type="EMBL" id="SUQ19955.1"/>
    </source>
</evidence>
<feature type="transmembrane region" description="Helical" evidence="5">
    <location>
        <begin position="310"/>
        <end position="332"/>
    </location>
</feature>
<feature type="transmembrane region" description="Helical" evidence="5">
    <location>
        <begin position="220"/>
        <end position="238"/>
    </location>
</feature>
<keyword evidence="5" id="KW-1278">Translocase</keyword>
<keyword evidence="4 5" id="KW-0472">Membrane</keyword>
<keyword evidence="3 5" id="KW-1133">Transmembrane helix</keyword>
<dbReference type="AlphaFoldDB" id="A0A380RXG4"/>
<dbReference type="GO" id="GO:0003954">
    <property type="term" value="F:NADH dehydrogenase activity"/>
    <property type="evidence" value="ECO:0007669"/>
    <property type="project" value="TreeGrafter"/>
</dbReference>
<feature type="transmembrane region" description="Helical" evidence="5">
    <location>
        <begin position="145"/>
        <end position="165"/>
    </location>
</feature>
<comment type="function">
    <text evidence="5">NDH-1 shuttles electrons from NADH, via FMN and iron-sulfur (Fe-S) centers, to quinones in the respiratory chain. The immediate electron acceptor for the enzyme in this species is believed to be ubiquinone. Couples the redox reaction to proton translocation (for every two electrons transferred, four hydrogen ions are translocated across the cytoplasmic membrane), and thus conserves the redox energy in a proton gradient. This subunit may bind ubiquinone.</text>
</comment>
<dbReference type="InterPro" id="IPR018086">
    <property type="entry name" value="NADH_UbQ_OxRdtase_su1_CS"/>
</dbReference>
<feature type="transmembrane region" description="Helical" evidence="5">
    <location>
        <begin position="353"/>
        <end position="371"/>
    </location>
</feature>